<dbReference type="Gene3D" id="3.40.50.1820">
    <property type="entry name" value="alpha/beta hydrolase"/>
    <property type="match status" value="1"/>
</dbReference>
<sequence>MKVLPCLFGPLFAITSGASALSFRSFDTGTSQLAVATTSGSVHGFVNSTAPNVRQFRGIPFAQPPVGLVEPSREDEIHVSPASCRYCLSLTGSSSVRNDFNSSTDQLWVGLANVDITPEINPNWLPLNEFELEKLHVRAIVFENNGERGALISVEIANYEQLVYEHMIGMVAGWLNVSQANVLFSATHTHGAAPWGSGLFWTAHNYGNQAVNIYPTLGDATLKAVKEAYAKMVPAKVGYATGEAYLNVNRDNMNPLTGRWTQFSNLTDWPGAMCRWIEQSFGDDVVALYSQSASGDMNPRCRRTGTNTLASIAHMPIPGLEMAQEPIEEPIRNFYIPLERPDVAYVPQLFSELTAGGIVLGEEVIRIISTTTEWDSNPTVWTKQANVTCPGRSRMDNAREGVPGYYVNGTDIAIMTGVMGLGDLVLAHVGAEIFTRIGWNIYDNSVMNKTMLVTMCNGVSTSGYIADVDSVSQEVFQTLGSNLYPGACAQQSIVSSTSGYIQEYKASL</sequence>
<gene>
    <name evidence="2" type="ORF">BO71DRAFT_468276</name>
</gene>
<dbReference type="OrthoDB" id="4658021at2759"/>
<evidence type="ECO:0000313" key="3">
    <source>
        <dbReference type="Proteomes" id="UP000247810"/>
    </source>
</evidence>
<keyword evidence="3" id="KW-1185">Reference proteome</keyword>
<evidence type="ECO:0000256" key="1">
    <source>
        <dbReference type="SAM" id="SignalP"/>
    </source>
</evidence>
<feature type="chain" id="PRO_5016374132" evidence="1">
    <location>
        <begin position="21"/>
        <end position="508"/>
    </location>
</feature>
<dbReference type="Proteomes" id="UP000247810">
    <property type="component" value="Unassembled WGS sequence"/>
</dbReference>
<accession>A0A319DBK7</accession>
<dbReference type="AlphaFoldDB" id="A0A319DBK7"/>
<protein>
    <submittedName>
        <fullName evidence="2">Uncharacterized protein</fullName>
    </submittedName>
</protein>
<dbReference type="SUPFAM" id="SSF53474">
    <property type="entry name" value="alpha/beta-Hydrolases"/>
    <property type="match status" value="1"/>
</dbReference>
<evidence type="ECO:0000313" key="2">
    <source>
        <dbReference type="EMBL" id="PYH88423.1"/>
    </source>
</evidence>
<organism evidence="2 3">
    <name type="scientific">Aspergillus ellipticus CBS 707.79</name>
    <dbReference type="NCBI Taxonomy" id="1448320"/>
    <lineage>
        <taxon>Eukaryota</taxon>
        <taxon>Fungi</taxon>
        <taxon>Dikarya</taxon>
        <taxon>Ascomycota</taxon>
        <taxon>Pezizomycotina</taxon>
        <taxon>Eurotiomycetes</taxon>
        <taxon>Eurotiomycetidae</taxon>
        <taxon>Eurotiales</taxon>
        <taxon>Aspergillaceae</taxon>
        <taxon>Aspergillus</taxon>
        <taxon>Aspergillus subgen. Circumdati</taxon>
    </lineage>
</organism>
<feature type="signal peptide" evidence="1">
    <location>
        <begin position="1"/>
        <end position="20"/>
    </location>
</feature>
<reference evidence="2 3" key="1">
    <citation type="submission" date="2018-02" db="EMBL/GenBank/DDBJ databases">
        <title>The genomes of Aspergillus section Nigri reveals drivers in fungal speciation.</title>
        <authorList>
            <consortium name="DOE Joint Genome Institute"/>
            <person name="Vesth T.C."/>
            <person name="Nybo J."/>
            <person name="Theobald S."/>
            <person name="Brandl J."/>
            <person name="Frisvad J.C."/>
            <person name="Nielsen K.F."/>
            <person name="Lyhne E.K."/>
            <person name="Kogle M.E."/>
            <person name="Kuo A."/>
            <person name="Riley R."/>
            <person name="Clum A."/>
            <person name="Nolan M."/>
            <person name="Lipzen A."/>
            <person name="Salamov A."/>
            <person name="Henrissat B."/>
            <person name="Wiebenga A."/>
            <person name="De vries R.P."/>
            <person name="Grigoriev I.V."/>
            <person name="Mortensen U.H."/>
            <person name="Andersen M.R."/>
            <person name="Baker S.E."/>
        </authorList>
    </citation>
    <scope>NUCLEOTIDE SEQUENCE [LARGE SCALE GENOMIC DNA]</scope>
    <source>
        <strain evidence="2 3">CBS 707.79</strain>
    </source>
</reference>
<proteinExistence type="predicted"/>
<keyword evidence="1" id="KW-0732">Signal</keyword>
<dbReference type="EMBL" id="KZ826096">
    <property type="protein sequence ID" value="PYH88423.1"/>
    <property type="molecule type" value="Genomic_DNA"/>
</dbReference>
<dbReference type="InterPro" id="IPR029058">
    <property type="entry name" value="AB_hydrolase_fold"/>
</dbReference>
<name>A0A319DBK7_9EURO</name>
<dbReference type="VEuPathDB" id="FungiDB:BO71DRAFT_468276"/>